<evidence type="ECO:0000313" key="2">
    <source>
        <dbReference type="EMBL" id="CAE1280793.1"/>
    </source>
</evidence>
<organism evidence="2 3">
    <name type="scientific">Acanthosepion pharaonis</name>
    <name type="common">Pharaoh cuttlefish</name>
    <name type="synonym">Sepia pharaonis</name>
    <dbReference type="NCBI Taxonomy" id="158019"/>
    <lineage>
        <taxon>Eukaryota</taxon>
        <taxon>Metazoa</taxon>
        <taxon>Spiralia</taxon>
        <taxon>Lophotrochozoa</taxon>
        <taxon>Mollusca</taxon>
        <taxon>Cephalopoda</taxon>
        <taxon>Coleoidea</taxon>
        <taxon>Decapodiformes</taxon>
        <taxon>Sepiida</taxon>
        <taxon>Sepiina</taxon>
        <taxon>Sepiidae</taxon>
        <taxon>Acanthosepion</taxon>
    </lineage>
</organism>
<proteinExistence type="predicted"/>
<keyword evidence="1" id="KW-1133">Transmembrane helix</keyword>
<keyword evidence="1" id="KW-0812">Transmembrane</keyword>
<comment type="caution">
    <text evidence="2">The sequence shown here is derived from an EMBL/GenBank/DDBJ whole genome shotgun (WGS) entry which is preliminary data.</text>
</comment>
<protein>
    <submittedName>
        <fullName evidence="2">Uncharacterized protein</fullName>
    </submittedName>
</protein>
<evidence type="ECO:0000256" key="1">
    <source>
        <dbReference type="SAM" id="Phobius"/>
    </source>
</evidence>
<accession>A0A812CX08</accession>
<dbReference type="AlphaFoldDB" id="A0A812CX08"/>
<keyword evidence="3" id="KW-1185">Reference proteome</keyword>
<reference evidence="2" key="1">
    <citation type="submission" date="2021-01" db="EMBL/GenBank/DDBJ databases">
        <authorList>
            <person name="Li R."/>
            <person name="Bekaert M."/>
        </authorList>
    </citation>
    <scope>NUCLEOTIDE SEQUENCE</scope>
    <source>
        <strain evidence="2">Farmed</strain>
    </source>
</reference>
<feature type="transmembrane region" description="Helical" evidence="1">
    <location>
        <begin position="84"/>
        <end position="102"/>
    </location>
</feature>
<name>A0A812CX08_ACAPH</name>
<feature type="transmembrane region" description="Helical" evidence="1">
    <location>
        <begin position="46"/>
        <end position="64"/>
    </location>
</feature>
<sequence length="209" mass="23985">MWLIRHYHKNNRFHPIQDRFSTNTSLHCEITPQHSSFSPSHPHHSFLTIPFTFSIFLLKLHLLTTLSLSPPPPKKFSFSDSITSFSHLLHLFIFFLFLLFSLPPSYTSSFFSQLLPSSLTISSSFSYSSNFSPPPFHLLHLFPYFSHRFSPHLFIEGLIIDKSVTFSFSISICSFSFPVCLSFSLSLSLSLIVCEQWNCSCTFSGTSEH</sequence>
<keyword evidence="1" id="KW-0472">Membrane</keyword>
<dbReference type="Proteomes" id="UP000597762">
    <property type="component" value="Unassembled WGS sequence"/>
</dbReference>
<dbReference type="EMBL" id="CAHIKZ030002090">
    <property type="protein sequence ID" value="CAE1280793.1"/>
    <property type="molecule type" value="Genomic_DNA"/>
</dbReference>
<evidence type="ECO:0000313" key="3">
    <source>
        <dbReference type="Proteomes" id="UP000597762"/>
    </source>
</evidence>
<gene>
    <name evidence="2" type="ORF">SPHA_42604</name>
</gene>